<evidence type="ECO:0000256" key="2">
    <source>
        <dbReference type="SAM" id="MobiDB-lite"/>
    </source>
</evidence>
<evidence type="ECO:0000259" key="3">
    <source>
        <dbReference type="Pfam" id="PF05347"/>
    </source>
</evidence>
<comment type="caution">
    <text evidence="4">The sequence shown here is derived from an EMBL/GenBank/DDBJ whole genome shotgun (WGS) entry which is preliminary data.</text>
</comment>
<feature type="compositionally biased region" description="Basic and acidic residues" evidence="2">
    <location>
        <begin position="97"/>
        <end position="114"/>
    </location>
</feature>
<feature type="region of interest" description="Disordered" evidence="2">
    <location>
        <begin position="93"/>
        <end position="114"/>
    </location>
</feature>
<dbReference type="InterPro" id="IPR051522">
    <property type="entry name" value="ISC_assembly_LYR"/>
</dbReference>
<evidence type="ECO:0000256" key="1">
    <source>
        <dbReference type="ARBA" id="ARBA00009508"/>
    </source>
</evidence>
<proteinExistence type="inferred from homology"/>
<gene>
    <name evidence="4" type="ORF">N656DRAFT_841192</name>
</gene>
<evidence type="ECO:0000313" key="5">
    <source>
        <dbReference type="Proteomes" id="UP001302812"/>
    </source>
</evidence>
<organism evidence="4 5">
    <name type="scientific">Canariomyces notabilis</name>
    <dbReference type="NCBI Taxonomy" id="2074819"/>
    <lineage>
        <taxon>Eukaryota</taxon>
        <taxon>Fungi</taxon>
        <taxon>Dikarya</taxon>
        <taxon>Ascomycota</taxon>
        <taxon>Pezizomycotina</taxon>
        <taxon>Sordariomycetes</taxon>
        <taxon>Sordariomycetidae</taxon>
        <taxon>Sordariales</taxon>
        <taxon>Chaetomiaceae</taxon>
        <taxon>Canariomyces</taxon>
    </lineage>
</organism>
<feature type="domain" description="Complex 1 LYR protein" evidence="3">
    <location>
        <begin position="14"/>
        <end position="72"/>
    </location>
</feature>
<name>A0AAN6TN73_9PEZI</name>
<comment type="similarity">
    <text evidence="1">Belongs to the complex I LYR family.</text>
</comment>
<dbReference type="Pfam" id="PF05347">
    <property type="entry name" value="Complex1_LYR"/>
    <property type="match status" value="1"/>
</dbReference>
<dbReference type="AlphaFoldDB" id="A0AAN6TN73"/>
<dbReference type="InterPro" id="IPR045297">
    <property type="entry name" value="Complex1_LYR_LYRM4"/>
</dbReference>
<evidence type="ECO:0000313" key="4">
    <source>
        <dbReference type="EMBL" id="KAK4117538.1"/>
    </source>
</evidence>
<dbReference type="PANTHER" id="PTHR13166:SF7">
    <property type="entry name" value="LYR MOTIF-CONTAINING PROTEIN 4"/>
    <property type="match status" value="1"/>
</dbReference>
<reference evidence="4" key="1">
    <citation type="journal article" date="2023" name="Mol. Phylogenet. Evol.">
        <title>Genome-scale phylogeny and comparative genomics of the fungal order Sordariales.</title>
        <authorList>
            <person name="Hensen N."/>
            <person name="Bonometti L."/>
            <person name="Westerberg I."/>
            <person name="Brannstrom I.O."/>
            <person name="Guillou S."/>
            <person name="Cros-Aarteil S."/>
            <person name="Calhoun S."/>
            <person name="Haridas S."/>
            <person name="Kuo A."/>
            <person name="Mondo S."/>
            <person name="Pangilinan J."/>
            <person name="Riley R."/>
            <person name="LaButti K."/>
            <person name="Andreopoulos B."/>
            <person name="Lipzen A."/>
            <person name="Chen C."/>
            <person name="Yan M."/>
            <person name="Daum C."/>
            <person name="Ng V."/>
            <person name="Clum A."/>
            <person name="Steindorff A."/>
            <person name="Ohm R.A."/>
            <person name="Martin F."/>
            <person name="Silar P."/>
            <person name="Natvig D.O."/>
            <person name="Lalanne C."/>
            <person name="Gautier V."/>
            <person name="Ament-Velasquez S.L."/>
            <person name="Kruys A."/>
            <person name="Hutchinson M.I."/>
            <person name="Powell A.J."/>
            <person name="Barry K."/>
            <person name="Miller A.N."/>
            <person name="Grigoriev I.V."/>
            <person name="Debuchy R."/>
            <person name="Gladieux P."/>
            <person name="Hiltunen Thoren M."/>
            <person name="Johannesson H."/>
        </authorList>
    </citation>
    <scope>NUCLEOTIDE SEQUENCE</scope>
    <source>
        <strain evidence="4">CBS 508.74</strain>
    </source>
</reference>
<dbReference type="EMBL" id="MU853332">
    <property type="protein sequence ID" value="KAK4117538.1"/>
    <property type="molecule type" value="Genomic_DNA"/>
</dbReference>
<dbReference type="InterPro" id="IPR008011">
    <property type="entry name" value="Complex1_LYR_dom"/>
</dbReference>
<dbReference type="GeneID" id="89943107"/>
<dbReference type="GO" id="GO:0005739">
    <property type="term" value="C:mitochondrion"/>
    <property type="evidence" value="ECO:0007669"/>
    <property type="project" value="TreeGrafter"/>
</dbReference>
<keyword evidence="5" id="KW-1185">Reference proteome</keyword>
<accession>A0AAN6TN73</accession>
<dbReference type="CDD" id="cd20264">
    <property type="entry name" value="Complex1_LYR_LYRM4"/>
    <property type="match status" value="1"/>
</dbReference>
<dbReference type="PANTHER" id="PTHR13166">
    <property type="entry name" value="PROTEIN C6ORF149"/>
    <property type="match status" value="1"/>
</dbReference>
<reference evidence="4" key="2">
    <citation type="submission" date="2023-05" db="EMBL/GenBank/DDBJ databases">
        <authorList>
            <consortium name="Lawrence Berkeley National Laboratory"/>
            <person name="Steindorff A."/>
            <person name="Hensen N."/>
            <person name="Bonometti L."/>
            <person name="Westerberg I."/>
            <person name="Brannstrom I.O."/>
            <person name="Guillou S."/>
            <person name="Cros-Aarteil S."/>
            <person name="Calhoun S."/>
            <person name="Haridas S."/>
            <person name="Kuo A."/>
            <person name="Mondo S."/>
            <person name="Pangilinan J."/>
            <person name="Riley R."/>
            <person name="Labutti K."/>
            <person name="Andreopoulos B."/>
            <person name="Lipzen A."/>
            <person name="Chen C."/>
            <person name="Yanf M."/>
            <person name="Daum C."/>
            <person name="Ng V."/>
            <person name="Clum A."/>
            <person name="Ohm R."/>
            <person name="Martin F."/>
            <person name="Silar P."/>
            <person name="Natvig D."/>
            <person name="Lalanne C."/>
            <person name="Gautier V."/>
            <person name="Ament-Velasquez S.L."/>
            <person name="Kruys A."/>
            <person name="Hutchinson M.I."/>
            <person name="Powell A.J."/>
            <person name="Barry K."/>
            <person name="Miller A.N."/>
            <person name="Grigoriev I.V."/>
            <person name="Debuchy R."/>
            <person name="Gladieux P."/>
            <person name="Thoren M.H."/>
            <person name="Johannesson H."/>
        </authorList>
    </citation>
    <scope>NUCLEOTIDE SEQUENCE</scope>
    <source>
        <strain evidence="4">CBS 508.74</strain>
    </source>
</reference>
<protein>
    <recommendedName>
        <fullName evidence="3">Complex 1 LYR protein domain-containing protein</fullName>
    </recommendedName>
</protein>
<sequence>MSALQTAARPESAQKVLSLYRQLLRQGNQFAAYNFREYAKRRTRDAFRENKSVEDPRRIQELMQKGLQDLQMLKRQTMISQFYQQDRLVVEGGISGKDQEGHGEITRQKDTGWD</sequence>
<dbReference type="RefSeq" id="XP_064675108.1">
    <property type="nucleotide sequence ID" value="XM_064818981.1"/>
</dbReference>
<dbReference type="Proteomes" id="UP001302812">
    <property type="component" value="Unassembled WGS sequence"/>
</dbReference>
<dbReference type="GO" id="GO:0016226">
    <property type="term" value="P:iron-sulfur cluster assembly"/>
    <property type="evidence" value="ECO:0007669"/>
    <property type="project" value="InterPro"/>
</dbReference>
<dbReference type="GO" id="GO:1990221">
    <property type="term" value="C:L-cysteine desulfurase complex"/>
    <property type="evidence" value="ECO:0007669"/>
    <property type="project" value="TreeGrafter"/>
</dbReference>